<organism evidence="1 2">
    <name type="scientific">Trichoderma ghanense</name>
    <dbReference type="NCBI Taxonomy" id="65468"/>
    <lineage>
        <taxon>Eukaryota</taxon>
        <taxon>Fungi</taxon>
        <taxon>Dikarya</taxon>
        <taxon>Ascomycota</taxon>
        <taxon>Pezizomycotina</taxon>
        <taxon>Sordariomycetes</taxon>
        <taxon>Hypocreomycetidae</taxon>
        <taxon>Hypocreales</taxon>
        <taxon>Hypocreaceae</taxon>
        <taxon>Trichoderma</taxon>
    </lineage>
</organism>
<evidence type="ECO:0000313" key="1">
    <source>
        <dbReference type="EMBL" id="TFA97552.1"/>
    </source>
</evidence>
<gene>
    <name evidence="1" type="ORF">CCMA1212_010722</name>
</gene>
<dbReference type="EMBL" id="PPTA01000031">
    <property type="protein sequence ID" value="TFA97552.1"/>
    <property type="molecule type" value="Genomic_DNA"/>
</dbReference>
<keyword evidence="2" id="KW-1185">Reference proteome</keyword>
<comment type="caution">
    <text evidence="1">The sequence shown here is derived from an EMBL/GenBank/DDBJ whole genome shotgun (WGS) entry which is preliminary data.</text>
</comment>
<reference evidence="1 2" key="1">
    <citation type="submission" date="2018-01" db="EMBL/GenBank/DDBJ databases">
        <title>Genome characterization of the sugarcane-associated fungus Trichoderma ghanense CCMA-1212 and their application in lignocelulose bioconversion.</title>
        <authorList>
            <person name="Steindorff A.S."/>
            <person name="Mendes T.D."/>
            <person name="Vilela E.S.D."/>
            <person name="Rodrigues D.S."/>
            <person name="Formighieri E.F."/>
            <person name="Melo I.S."/>
            <person name="Favaro L.C.L."/>
        </authorList>
    </citation>
    <scope>NUCLEOTIDE SEQUENCE [LARGE SCALE GENOMIC DNA]</scope>
    <source>
        <strain evidence="1 2">CCMA-1212</strain>
    </source>
</reference>
<name>A0ABY2GRG4_9HYPO</name>
<accession>A0ABY2GRG4</accession>
<sequence>MAARQPSLEEALLYYYDGISACPKLIARSSNLIWDFAPRMSIPLNATTHPLLVERLFFPPASNGDDGDGDDRDSLLYEILDILLGYPMVAIAFLHTCTRNQNWQTVLVVDVKPGRLTWAEGYELAWHCKAVMHEHGIFDVECEVREALGGDDDDDGQVAKLWHDVSLAFEDDVDDIADWM</sequence>
<evidence type="ECO:0000313" key="2">
    <source>
        <dbReference type="Proteomes" id="UP001642720"/>
    </source>
</evidence>
<dbReference type="RefSeq" id="XP_073553754.1">
    <property type="nucleotide sequence ID" value="XM_073707756.1"/>
</dbReference>
<proteinExistence type="predicted"/>
<protein>
    <submittedName>
        <fullName evidence="1">Uncharacterized protein</fullName>
    </submittedName>
</protein>
<dbReference type="Proteomes" id="UP001642720">
    <property type="component" value="Unassembled WGS sequence"/>
</dbReference>
<dbReference type="GeneID" id="300582206"/>